<dbReference type="PANTHER" id="PTHR31170">
    <property type="entry name" value="BNAC04G53230D PROTEIN"/>
    <property type="match status" value="1"/>
</dbReference>
<gene>
    <name evidence="2" type="ORF">P3X46_034445</name>
</gene>
<dbReference type="PANTHER" id="PTHR31170:SF17">
    <property type="match status" value="1"/>
</dbReference>
<organism evidence="2 3">
    <name type="scientific">Hevea brasiliensis</name>
    <name type="common">Para rubber tree</name>
    <name type="synonym">Siphonia brasiliensis</name>
    <dbReference type="NCBI Taxonomy" id="3981"/>
    <lineage>
        <taxon>Eukaryota</taxon>
        <taxon>Viridiplantae</taxon>
        <taxon>Streptophyta</taxon>
        <taxon>Embryophyta</taxon>
        <taxon>Tracheophyta</taxon>
        <taxon>Spermatophyta</taxon>
        <taxon>Magnoliopsida</taxon>
        <taxon>eudicotyledons</taxon>
        <taxon>Gunneridae</taxon>
        <taxon>Pentapetalae</taxon>
        <taxon>rosids</taxon>
        <taxon>fabids</taxon>
        <taxon>Malpighiales</taxon>
        <taxon>Euphorbiaceae</taxon>
        <taxon>Crotonoideae</taxon>
        <taxon>Micrandreae</taxon>
        <taxon>Hevea</taxon>
    </lineage>
</organism>
<dbReference type="Proteomes" id="UP001174677">
    <property type="component" value="Unassembled WGS sequence"/>
</dbReference>
<protein>
    <submittedName>
        <fullName evidence="2">Uncharacterized protein</fullName>
    </submittedName>
</protein>
<name>A0ABQ9K8D0_HEVBR</name>
<dbReference type="InterPro" id="IPR004158">
    <property type="entry name" value="DUF247_pln"/>
</dbReference>
<comment type="caution">
    <text evidence="2">The sequence shown here is derived from an EMBL/GenBank/DDBJ whole genome shotgun (WGS) entry which is preliminary data.</text>
</comment>
<evidence type="ECO:0000313" key="3">
    <source>
        <dbReference type="Proteomes" id="UP001174677"/>
    </source>
</evidence>
<evidence type="ECO:0000313" key="2">
    <source>
        <dbReference type="EMBL" id="KAJ9128819.1"/>
    </source>
</evidence>
<evidence type="ECO:0000256" key="1">
    <source>
        <dbReference type="SAM" id="Phobius"/>
    </source>
</evidence>
<reference evidence="2 3" key="1">
    <citation type="journal article" date="2023" name="Plant Biotechnol. J.">
        <title>Chromosome-level wild Hevea brasiliensis genome provides new tools for genomic-assisted breeding and valuable loci to elevate rubber yield.</title>
        <authorList>
            <person name="Cheng H."/>
            <person name="Song X."/>
            <person name="Hu Y."/>
            <person name="Wu T."/>
            <person name="Yang Q."/>
            <person name="An Z."/>
            <person name="Feng S."/>
            <person name="Deng Z."/>
            <person name="Wu W."/>
            <person name="Zeng X."/>
            <person name="Tu M."/>
            <person name="Wang X."/>
            <person name="Huang H."/>
        </authorList>
    </citation>
    <scope>NUCLEOTIDE SEQUENCE [LARGE SCALE GENOMIC DNA]</scope>
    <source>
        <strain evidence="2">MT/VB/25A 57/8</strain>
    </source>
</reference>
<proteinExistence type="predicted"/>
<sequence>MTSEVCSKTIDRVRNSINKKLIGQSSHISSNQCIFKVPNELRSVNEKAYEPQMIAIGPYHHGKPHLIAMEEHKIRYLQSFLQRRNENDASRYVQIIGELEENTRRCYAETLDLTEEAFVEMMLLDGCFIIEFIWKFFETPVQDPLFGSIHMWNRLMLDLLLLENQLPFFILWKLLVASNSNVIPDPAESHFIKLTLLAYKMFLPGPVYGPDRIPLYSREEIMQIKSLLGLLHDHRKPSPERMDAYLEGRENIKRFTRCATELQESGIKFESLEGCNLFDIKFEKGIIKIPKIKIEDRTECVLRNLIAYEQLTSSRSPYFTDYMVFIDSLIDSAKDVEILCCQGIIENWKGDDDTIAILLNKIGEQVFCDRALYADIQKNVDKHCKRQWNQWMAKLRHDYFNGPWALISVSAAAILFLLTGTQTVYSVLSYYK</sequence>
<keyword evidence="1" id="KW-0812">Transmembrane</keyword>
<dbReference type="EMBL" id="JARPOI010000377">
    <property type="protein sequence ID" value="KAJ9128819.1"/>
    <property type="molecule type" value="Genomic_DNA"/>
</dbReference>
<dbReference type="Pfam" id="PF03140">
    <property type="entry name" value="DUF247"/>
    <property type="match status" value="1"/>
</dbReference>
<keyword evidence="1" id="KW-0472">Membrane</keyword>
<accession>A0ABQ9K8D0</accession>
<feature type="transmembrane region" description="Helical" evidence="1">
    <location>
        <begin position="404"/>
        <end position="428"/>
    </location>
</feature>
<keyword evidence="3" id="KW-1185">Reference proteome</keyword>
<keyword evidence="1" id="KW-1133">Transmembrane helix</keyword>